<evidence type="ECO:0000256" key="1">
    <source>
        <dbReference type="ARBA" id="ARBA00007896"/>
    </source>
</evidence>
<dbReference type="InterPro" id="IPR009906">
    <property type="entry name" value="D-Glu_cyclase"/>
</dbReference>
<proteinExistence type="inferred from homology"/>
<dbReference type="AlphaFoldDB" id="A0AA91Q359"/>
<reference evidence="3 4" key="1">
    <citation type="submission" date="2017-04" db="EMBL/GenBank/DDBJ databases">
        <title>Draft genome of the yeast Clavispora lusitaniae type strain CBS 6936.</title>
        <authorList>
            <person name="Durrens P."/>
            <person name="Klopp C."/>
            <person name="Biteau N."/>
            <person name="Fitton-Ouhabi V."/>
            <person name="Dementhon K."/>
            <person name="Accoceberry I."/>
            <person name="Sherman D.J."/>
            <person name="Noel T."/>
        </authorList>
    </citation>
    <scope>NUCLEOTIDE SEQUENCE [LARGE SCALE GENOMIC DNA]</scope>
    <source>
        <strain evidence="3 4">CBS 6936</strain>
    </source>
</reference>
<dbReference type="Gene3D" id="3.40.1640.10">
    <property type="entry name" value="PSTPO5379-like"/>
    <property type="match status" value="1"/>
</dbReference>
<dbReference type="KEGG" id="clus:A9F13_02g00143"/>
<dbReference type="PANTHER" id="PTHR32022:SF10">
    <property type="entry name" value="D-GLUTAMATE CYCLASE, MITOCHONDRIAL"/>
    <property type="match status" value="1"/>
</dbReference>
<dbReference type="PANTHER" id="PTHR32022">
    <property type="entry name" value="D-GLUTAMATE CYCLASE, MITOCHONDRIAL"/>
    <property type="match status" value="1"/>
</dbReference>
<organism evidence="3 4">
    <name type="scientific">Clavispora lusitaniae</name>
    <name type="common">Candida lusitaniae</name>
    <dbReference type="NCBI Taxonomy" id="36911"/>
    <lineage>
        <taxon>Eukaryota</taxon>
        <taxon>Fungi</taxon>
        <taxon>Dikarya</taxon>
        <taxon>Ascomycota</taxon>
        <taxon>Saccharomycotina</taxon>
        <taxon>Pichiomycetes</taxon>
        <taxon>Metschnikowiaceae</taxon>
        <taxon>Clavispora</taxon>
    </lineage>
</organism>
<dbReference type="Proteomes" id="UP000195602">
    <property type="component" value="Unassembled WGS sequence"/>
</dbReference>
<dbReference type="EMBL" id="LYUB02000002">
    <property type="protein sequence ID" value="OVF10229.1"/>
    <property type="molecule type" value="Genomic_DNA"/>
</dbReference>
<gene>
    <name evidence="3" type="ORF">A9F13_02g00143</name>
</gene>
<evidence type="ECO:0008006" key="5">
    <source>
        <dbReference type="Google" id="ProtNLM"/>
    </source>
</evidence>
<protein>
    <recommendedName>
        <fullName evidence="5">Hydro-lyase</fullName>
    </recommendedName>
</protein>
<dbReference type="InterPro" id="IPR038021">
    <property type="entry name" value="Putative_hydro-lyase"/>
</dbReference>
<dbReference type="Gene3D" id="3.30.2040.10">
    <property type="entry name" value="PSTPO5379-like domain"/>
    <property type="match status" value="1"/>
</dbReference>
<accession>A0AA91Q359</accession>
<comment type="similarity">
    <text evidence="1">Belongs to the D-glutamate cyclase family.</text>
</comment>
<sequence length="272" mass="29737">MSVDPVEFRELCRSGKFQNQTSGQCPGYAQANLVILPSAVAGDFRDLCIRNPVPLPLLGMSASPGDFSKIDDSRVLADNTFDIRKDFPSYNVYEKGTLVASPSDISSLWNKQSVAFLIGCSFSFEHALAQAGLPAKNSVLKKNVSMYKTSKMLDSAGIFVNVPYVVSMRPYKVKDVETVRAVTRKYRKTHGEPIDWGFEALARLGIEDLRKPDYGDATELAEDEIPVFWGCGVTAQVAAMSVASQIEGNIIGHAPGCMLVLDIQDEDIVSMI</sequence>
<dbReference type="FunFam" id="3.30.2040.10:FF:000001">
    <property type="entry name" value="D-glutamate cyclase, mitochondrial"/>
    <property type="match status" value="1"/>
</dbReference>
<dbReference type="SUPFAM" id="SSF160920">
    <property type="entry name" value="PSTPO5379-like"/>
    <property type="match status" value="1"/>
</dbReference>
<comment type="caution">
    <text evidence="3">The sequence shown here is derived from an EMBL/GenBank/DDBJ whole genome shotgun (WGS) entry which is preliminary data.</text>
</comment>
<evidence type="ECO:0000256" key="2">
    <source>
        <dbReference type="ARBA" id="ARBA00023239"/>
    </source>
</evidence>
<dbReference type="GO" id="GO:0047820">
    <property type="term" value="F:D-glutamate cyclase activity"/>
    <property type="evidence" value="ECO:0007669"/>
    <property type="project" value="TreeGrafter"/>
</dbReference>
<keyword evidence="2" id="KW-0456">Lyase</keyword>
<dbReference type="Pfam" id="PF07286">
    <property type="entry name" value="D-Glu_cyclase"/>
    <property type="match status" value="1"/>
</dbReference>
<evidence type="ECO:0000313" key="3">
    <source>
        <dbReference type="EMBL" id="OVF10229.1"/>
    </source>
</evidence>
<dbReference type="GO" id="GO:0006536">
    <property type="term" value="P:glutamate metabolic process"/>
    <property type="evidence" value="ECO:0007669"/>
    <property type="project" value="TreeGrafter"/>
</dbReference>
<evidence type="ECO:0000313" key="4">
    <source>
        <dbReference type="Proteomes" id="UP000195602"/>
    </source>
</evidence>
<name>A0AA91Q359_CLALS</name>